<dbReference type="InterPro" id="IPR013785">
    <property type="entry name" value="Aldolase_TIM"/>
</dbReference>
<keyword evidence="9" id="KW-0704">Schiff base</keyword>
<dbReference type="InterPro" id="IPR001585">
    <property type="entry name" value="TAL/FSA"/>
</dbReference>
<dbReference type="PANTHER" id="PTHR10683:SF18">
    <property type="entry name" value="TRANSALDOLASE"/>
    <property type="match status" value="1"/>
</dbReference>
<dbReference type="GO" id="GO:0005737">
    <property type="term" value="C:cytoplasm"/>
    <property type="evidence" value="ECO:0007669"/>
    <property type="project" value="UniProtKB-SubCell"/>
</dbReference>
<evidence type="ECO:0000256" key="1">
    <source>
        <dbReference type="ARBA" id="ARBA00004496"/>
    </source>
</evidence>
<evidence type="ECO:0000256" key="4">
    <source>
        <dbReference type="ARBA" id="ARBA00013151"/>
    </source>
</evidence>
<evidence type="ECO:0000256" key="7">
    <source>
        <dbReference type="ARBA" id="ARBA00022679"/>
    </source>
</evidence>
<evidence type="ECO:0000313" key="11">
    <source>
        <dbReference type="Ensembl" id="ENSGACP00000028810.1"/>
    </source>
</evidence>
<dbReference type="CDD" id="cd00957">
    <property type="entry name" value="Transaldolase_TalAB"/>
    <property type="match status" value="1"/>
</dbReference>
<dbReference type="InterPro" id="IPR018225">
    <property type="entry name" value="Transaldolase_AS"/>
</dbReference>
<dbReference type="Pfam" id="PF00923">
    <property type="entry name" value="TAL_FSA"/>
    <property type="match status" value="1"/>
</dbReference>
<evidence type="ECO:0000256" key="9">
    <source>
        <dbReference type="ARBA" id="ARBA00023270"/>
    </source>
</evidence>
<dbReference type="Ensembl" id="ENSGACT00000067063.1">
    <property type="protein sequence ID" value="ENSGACP00000028810.1"/>
    <property type="gene ID" value="ENSGACG00000017200.2"/>
</dbReference>
<dbReference type="FunFam" id="3.20.20.70:FF:000002">
    <property type="entry name" value="Transaldolase"/>
    <property type="match status" value="1"/>
</dbReference>
<evidence type="ECO:0000313" key="12">
    <source>
        <dbReference type="Proteomes" id="UP000007635"/>
    </source>
</evidence>
<dbReference type="NCBIfam" id="TIGR00874">
    <property type="entry name" value="talAB"/>
    <property type="match status" value="1"/>
</dbReference>
<dbReference type="PANTHER" id="PTHR10683">
    <property type="entry name" value="TRANSALDOLASE"/>
    <property type="match status" value="1"/>
</dbReference>
<keyword evidence="8 10" id="KW-0570">Pentose shunt</keyword>
<keyword evidence="7 10" id="KW-0808">Transferase</keyword>
<dbReference type="PROSITE" id="PS01054">
    <property type="entry name" value="TRANSALDOLASE_1"/>
    <property type="match status" value="1"/>
</dbReference>
<dbReference type="SUPFAM" id="SSF51569">
    <property type="entry name" value="Aldolase"/>
    <property type="match status" value="1"/>
</dbReference>
<dbReference type="GO" id="GO:0004801">
    <property type="term" value="F:transaldolase activity"/>
    <property type="evidence" value="ECO:0007669"/>
    <property type="project" value="UniProtKB-EC"/>
</dbReference>
<dbReference type="HAMAP" id="MF_00492">
    <property type="entry name" value="Transaldolase_1"/>
    <property type="match status" value="1"/>
</dbReference>
<comment type="subcellular location">
    <subcellularLocation>
        <location evidence="1">Cytoplasm</location>
    </subcellularLocation>
</comment>
<dbReference type="GO" id="GO:0005975">
    <property type="term" value="P:carbohydrate metabolic process"/>
    <property type="evidence" value="ECO:0007669"/>
    <property type="project" value="InterPro"/>
</dbReference>
<organism evidence="11 12">
    <name type="scientific">Gasterosteus aculeatus aculeatus</name>
    <name type="common">three-spined stickleback</name>
    <dbReference type="NCBI Taxonomy" id="481459"/>
    <lineage>
        <taxon>Eukaryota</taxon>
        <taxon>Metazoa</taxon>
        <taxon>Chordata</taxon>
        <taxon>Craniata</taxon>
        <taxon>Vertebrata</taxon>
        <taxon>Euteleostomi</taxon>
        <taxon>Actinopterygii</taxon>
        <taxon>Neopterygii</taxon>
        <taxon>Teleostei</taxon>
        <taxon>Neoteleostei</taxon>
        <taxon>Acanthomorphata</taxon>
        <taxon>Eupercaria</taxon>
        <taxon>Perciformes</taxon>
        <taxon>Cottioidei</taxon>
        <taxon>Gasterosteales</taxon>
        <taxon>Gasterosteidae</taxon>
        <taxon>Gasterosteus</taxon>
    </lineage>
</organism>
<dbReference type="GeneTree" id="ENSGT00390000017361"/>
<dbReference type="Gene3D" id="3.20.20.70">
    <property type="entry name" value="Aldolase class I"/>
    <property type="match status" value="1"/>
</dbReference>
<comment type="similarity">
    <text evidence="3">Belongs to the transaldolase family. Type 1 subfamily.</text>
</comment>
<evidence type="ECO:0000256" key="3">
    <source>
        <dbReference type="ARBA" id="ARBA00008012"/>
    </source>
</evidence>
<evidence type="ECO:0000256" key="5">
    <source>
        <dbReference type="ARBA" id="ARBA00018292"/>
    </source>
</evidence>
<evidence type="ECO:0000256" key="2">
    <source>
        <dbReference type="ARBA" id="ARBA00004857"/>
    </source>
</evidence>
<comment type="pathway">
    <text evidence="2 10">Carbohydrate degradation; pentose phosphate pathway; D-glyceraldehyde 3-phosphate and beta-D-fructose 6-phosphate from D-ribose 5-phosphate and D-xylulose 5-phosphate (non-oxidative stage): step 2/3.</text>
</comment>
<dbReference type="EC" id="2.2.1.2" evidence="4 10"/>
<comment type="catalytic activity">
    <reaction evidence="10">
        <text>D-sedoheptulose 7-phosphate + D-glyceraldehyde 3-phosphate = D-erythrose 4-phosphate + beta-D-fructose 6-phosphate</text>
        <dbReference type="Rhea" id="RHEA:17053"/>
        <dbReference type="ChEBI" id="CHEBI:16897"/>
        <dbReference type="ChEBI" id="CHEBI:57483"/>
        <dbReference type="ChEBI" id="CHEBI:57634"/>
        <dbReference type="ChEBI" id="CHEBI:59776"/>
        <dbReference type="EC" id="2.2.1.2"/>
    </reaction>
</comment>
<dbReference type="NCBIfam" id="NF009001">
    <property type="entry name" value="PRK12346.1"/>
    <property type="match status" value="1"/>
</dbReference>
<dbReference type="AlphaFoldDB" id="A0AAQ4NQA0"/>
<reference evidence="11" key="2">
    <citation type="submission" date="2025-08" db="UniProtKB">
        <authorList>
            <consortium name="Ensembl"/>
        </authorList>
    </citation>
    <scope>IDENTIFICATION</scope>
</reference>
<dbReference type="GO" id="GO:0009052">
    <property type="term" value="P:pentose-phosphate shunt, non-oxidative branch"/>
    <property type="evidence" value="ECO:0007669"/>
    <property type="project" value="TreeGrafter"/>
</dbReference>
<name>A0AAQ4NQA0_GASAC</name>
<dbReference type="Proteomes" id="UP000007635">
    <property type="component" value="Chromosome II"/>
</dbReference>
<evidence type="ECO:0000256" key="6">
    <source>
        <dbReference type="ARBA" id="ARBA00022490"/>
    </source>
</evidence>
<sequence length="421" mass="46350">MHNLRSHISVSCHCFFKGIDFLFQRSLPSRLISPLRVPAAWRRASPPTPFPLPPRALPRLSDIPPGLTCCLCIKSSPESPLIIMSTLSPDKRRKMESALSQLKKHTVVVADTGDFNAIEEYKPQDATTNPSLILAAAKMPAYQPLVDQAIKYGVAKGGTEEEQVANAMDKLFVSFGLEILKKVPGRVSTEVDARLSFDKAAMVAKALKLIGLYEEAGISKERVLIKLSSTWEGIQAGRELEKDHGVHCNMTLLFSFAQAVACAEAKVTLISPFVGRILDWHKENSGRASYEPHEDPGVLSVTKIYNYYKKFGYGTVVMGASFRNTGQVKALAGCDLLTISPGLLAELSQDHSAVTPALRVDKAKACDLEKIHLGEQDYRWQHNEDRMAVEKLSDGIRKFAADAIKLETMIKGKMLSVKNGE</sequence>
<proteinExistence type="inferred from homology"/>
<dbReference type="InterPro" id="IPR004730">
    <property type="entry name" value="Transaldolase_1"/>
</dbReference>
<protein>
    <recommendedName>
        <fullName evidence="5 10">Transaldolase</fullName>
        <ecNumber evidence="4 10">2.2.1.2</ecNumber>
    </recommendedName>
</protein>
<dbReference type="PROSITE" id="PS00958">
    <property type="entry name" value="TRANSALDOLASE_2"/>
    <property type="match status" value="1"/>
</dbReference>
<evidence type="ECO:0000256" key="8">
    <source>
        <dbReference type="ARBA" id="ARBA00023126"/>
    </source>
</evidence>
<comment type="function">
    <text evidence="10">Catalyzes the rate-limiting step of the non-oxidative phase in the pentose phosphate pathway. Catalyzes the reversible conversion of sedheptulose-7-phosphate and D-glyceraldehyde 3-phosphate into erythrose-4-phosphate and beta-D-fructose 6-phosphate.</text>
</comment>
<evidence type="ECO:0000256" key="10">
    <source>
        <dbReference type="RuleBase" id="RU000501"/>
    </source>
</evidence>
<reference evidence="11" key="3">
    <citation type="submission" date="2025-09" db="UniProtKB">
        <authorList>
            <consortium name="Ensembl"/>
        </authorList>
    </citation>
    <scope>IDENTIFICATION</scope>
</reference>
<keyword evidence="6" id="KW-0963">Cytoplasm</keyword>
<accession>A0AAQ4NQA0</accession>
<reference evidence="11 12" key="1">
    <citation type="journal article" date="2021" name="G3 (Bethesda)">
        <title>Improved contiguity of the threespine stickleback genome using long-read sequencing.</title>
        <authorList>
            <person name="Nath S."/>
            <person name="Shaw D.E."/>
            <person name="White M.A."/>
        </authorList>
    </citation>
    <scope>NUCLEOTIDE SEQUENCE [LARGE SCALE GENOMIC DNA]</scope>
    <source>
        <strain evidence="11 12">Lake Benthic</strain>
    </source>
</reference>
<keyword evidence="12" id="KW-1185">Reference proteome</keyword>